<dbReference type="GO" id="GO:0052689">
    <property type="term" value="F:carboxylic ester hydrolase activity"/>
    <property type="evidence" value="ECO:0007669"/>
    <property type="project" value="InterPro"/>
</dbReference>
<evidence type="ECO:0000259" key="1">
    <source>
        <dbReference type="Pfam" id="PF18117"/>
    </source>
</evidence>
<dbReference type="AlphaFoldDB" id="A0A2N9FZQ7"/>
<dbReference type="PANTHER" id="PTHR46898">
    <property type="entry name" value="SENESCENCE-ASSOCIATED CARBOXYLESTERASE 101"/>
    <property type="match status" value="1"/>
</dbReference>
<proteinExistence type="predicted"/>
<dbReference type="Pfam" id="PF18117">
    <property type="entry name" value="EDS1_EP"/>
    <property type="match status" value="1"/>
</dbReference>
<organism evidence="2">
    <name type="scientific">Fagus sylvatica</name>
    <name type="common">Beechnut</name>
    <dbReference type="NCBI Taxonomy" id="28930"/>
    <lineage>
        <taxon>Eukaryota</taxon>
        <taxon>Viridiplantae</taxon>
        <taxon>Streptophyta</taxon>
        <taxon>Embryophyta</taxon>
        <taxon>Tracheophyta</taxon>
        <taxon>Spermatophyta</taxon>
        <taxon>Magnoliopsida</taxon>
        <taxon>eudicotyledons</taxon>
        <taxon>Gunneridae</taxon>
        <taxon>Pentapetalae</taxon>
        <taxon>rosids</taxon>
        <taxon>fabids</taxon>
        <taxon>Fagales</taxon>
        <taxon>Fagaceae</taxon>
        <taxon>Fagus</taxon>
    </lineage>
</organism>
<accession>A0A2N9FZQ7</accession>
<name>A0A2N9FZQ7_FAGSY</name>
<gene>
    <name evidence="2" type="ORF">FSB_LOCUS20537</name>
</gene>
<protein>
    <recommendedName>
        <fullName evidence="1">EDS1 EP domain-containing protein</fullName>
    </recommendedName>
</protein>
<dbReference type="EMBL" id="OIVN01001325">
    <property type="protein sequence ID" value="SPC92655.1"/>
    <property type="molecule type" value="Genomic_DNA"/>
</dbReference>
<dbReference type="InterPro" id="IPR044603">
    <property type="entry name" value="SAG101-like"/>
</dbReference>
<evidence type="ECO:0000313" key="2">
    <source>
        <dbReference type="EMBL" id="SPC92655.1"/>
    </source>
</evidence>
<dbReference type="GO" id="GO:0006952">
    <property type="term" value="P:defense response"/>
    <property type="evidence" value="ECO:0007669"/>
    <property type="project" value="InterPro"/>
</dbReference>
<sequence length="261" mass="31153">MLKRQVFNPSTELNDMKIRMAYLEWYKKWSKDNKIGYYDNYKNASHTSDLEITKHMKALACYWEQIVDEPEKRPHVGASLYSRWHFAGTNYSRWHFAGTNYQRMIEPLFIAEYYKEDHRRDYINQGRAKHFKQLEQRQFKETEKLASGPNNLKKQNVASILTEDPCFWAHFEEARISCKFLSSTESSIGEKESSKDNLIEFGNYVYSLMKNYAVSPEIFLPQSSFMQWWKEYKELLGTYCSRLTDLIKDHDKYANGKLEFP</sequence>
<dbReference type="PANTHER" id="PTHR46898:SF3">
    <property type="entry name" value="FUNGAL LIPASE-LIKE DOMAIN-CONTAINING PROTEIN"/>
    <property type="match status" value="1"/>
</dbReference>
<reference evidence="2" key="1">
    <citation type="submission" date="2018-02" db="EMBL/GenBank/DDBJ databases">
        <authorList>
            <person name="Cohen D.B."/>
            <person name="Kent A.D."/>
        </authorList>
    </citation>
    <scope>NUCLEOTIDE SEQUENCE</scope>
</reference>
<dbReference type="InterPro" id="IPR041266">
    <property type="entry name" value="EDS1_EP"/>
</dbReference>
<feature type="domain" description="EDS1 EP" evidence="1">
    <location>
        <begin position="22"/>
        <end position="238"/>
    </location>
</feature>